<feature type="binding site" evidence="12">
    <location>
        <position position="453"/>
    </location>
    <ligand>
        <name>Mo-bis(molybdopterin guanine dinucleotide)</name>
        <dbReference type="ChEBI" id="CHEBI:60539"/>
    </ligand>
</feature>
<keyword evidence="8 12" id="KW-0560">Oxidoreductase</keyword>
<comment type="subunit">
    <text evidence="12">Component of the nitrate reductase NapAB complex composed of NapA and NapB.</text>
</comment>
<feature type="binding site" evidence="12">
    <location>
        <position position="527"/>
    </location>
    <ligand>
        <name>Mo-bis(molybdopterin guanine dinucleotide)</name>
        <dbReference type="ChEBI" id="CHEBI:60539"/>
    </ligand>
</feature>
<feature type="binding site" evidence="12">
    <location>
        <position position="500"/>
    </location>
    <ligand>
        <name>Mo-bis(molybdopterin guanine dinucleotide)</name>
        <dbReference type="ChEBI" id="CHEBI:60539"/>
    </ligand>
</feature>
<dbReference type="OrthoDB" id="9803192at2"/>
<comment type="cofactor">
    <cofactor evidence="12">
        <name>[4Fe-4S] cluster</name>
        <dbReference type="ChEBI" id="CHEBI:49883"/>
    </cofactor>
    <text evidence="12">Binds 1 [4Fe-4S] cluster.</text>
</comment>
<comment type="catalytic activity">
    <reaction evidence="12">
        <text>2 Fe(II)-[cytochrome] + nitrate + 2 H(+) = 2 Fe(III)-[cytochrome] + nitrite + H2O</text>
        <dbReference type="Rhea" id="RHEA:12909"/>
        <dbReference type="Rhea" id="RHEA-COMP:11777"/>
        <dbReference type="Rhea" id="RHEA-COMP:11778"/>
        <dbReference type="ChEBI" id="CHEBI:15377"/>
        <dbReference type="ChEBI" id="CHEBI:15378"/>
        <dbReference type="ChEBI" id="CHEBI:16301"/>
        <dbReference type="ChEBI" id="CHEBI:17632"/>
        <dbReference type="ChEBI" id="CHEBI:29033"/>
        <dbReference type="ChEBI" id="CHEBI:29034"/>
        <dbReference type="EC" id="1.9.6.1"/>
    </reaction>
</comment>
<keyword evidence="4 12" id="KW-0500">Molybdenum</keyword>
<reference evidence="15 16" key="1">
    <citation type="journal article" date="2011" name="EMBO J.">
        <title>Structural diversity of bacterial flagellar motors.</title>
        <authorList>
            <person name="Chen S."/>
            <person name="Beeby M."/>
            <person name="Murphy G.E."/>
            <person name="Leadbetter J.R."/>
            <person name="Hendrixson D.R."/>
            <person name="Briegel A."/>
            <person name="Li Z."/>
            <person name="Shi J."/>
            <person name="Tocheva E.I."/>
            <person name="Muller A."/>
            <person name="Dobro M.J."/>
            <person name="Jensen G.J."/>
        </authorList>
    </citation>
    <scope>NUCLEOTIDE SEQUENCE [LARGE SCALE GENOMIC DNA]</scope>
    <source>
        <strain evidence="15 16">DSM 6540</strain>
    </source>
</reference>
<feature type="binding site" evidence="12">
    <location>
        <position position="84"/>
    </location>
    <ligand>
        <name>[4Fe-4S] cluster</name>
        <dbReference type="ChEBI" id="CHEBI:49883"/>
    </ligand>
</feature>
<keyword evidence="16" id="KW-1185">Reference proteome</keyword>
<comment type="similarity">
    <text evidence="1 12">Belongs to the prokaryotic molybdopterin-containing oxidoreductase family. NasA/NapA/NarB subfamily.</text>
</comment>
<dbReference type="InterPro" id="IPR010051">
    <property type="entry name" value="Periplasm_NO3_reductase_lsu"/>
</dbReference>
<feature type="binding site" evidence="12">
    <location>
        <position position="49"/>
    </location>
    <ligand>
        <name>[4Fe-4S] cluster</name>
        <dbReference type="ChEBI" id="CHEBI:49883"/>
    </ligand>
</feature>
<feature type="binding site" evidence="12">
    <location>
        <begin position="258"/>
        <end position="260"/>
    </location>
    <ligand>
        <name>Mo-bis(molybdopterin guanine dinucleotide)</name>
        <dbReference type="ChEBI" id="CHEBI:60539"/>
    </ligand>
</feature>
<name>F7NMK1_9FIRM</name>
<feature type="binding site" evidence="12">
    <location>
        <position position="717"/>
    </location>
    <ligand>
        <name>substrate</name>
    </ligand>
</feature>
<evidence type="ECO:0000256" key="6">
    <source>
        <dbReference type="ARBA" id="ARBA00022729"/>
    </source>
</evidence>
<dbReference type="GO" id="GO:0009325">
    <property type="term" value="C:nitrate reductase complex"/>
    <property type="evidence" value="ECO:0007669"/>
    <property type="project" value="TreeGrafter"/>
</dbReference>
<proteinExistence type="inferred from homology"/>
<feature type="chain" id="PRO_5038608368" description="Nitrate reductase" evidence="13">
    <location>
        <begin position="27"/>
        <end position="753"/>
    </location>
</feature>
<dbReference type="SUPFAM" id="SSF53706">
    <property type="entry name" value="Formate dehydrogenase/DMSO reductase, domains 1-3"/>
    <property type="match status" value="1"/>
</dbReference>
<evidence type="ECO:0000256" key="1">
    <source>
        <dbReference type="ARBA" id="ARBA00008747"/>
    </source>
</evidence>
<dbReference type="CDD" id="cd02791">
    <property type="entry name" value="MopB_CT_Nitrate-R-NapA-like"/>
    <property type="match status" value="1"/>
</dbReference>
<dbReference type="Gene3D" id="3.40.50.740">
    <property type="match status" value="1"/>
</dbReference>
<feature type="binding site" evidence="12">
    <location>
        <position position="175"/>
    </location>
    <ligand>
        <name>Mo-bis(molybdopterin guanine dinucleotide)</name>
        <dbReference type="ChEBI" id="CHEBI:60539"/>
    </ligand>
</feature>
<feature type="binding site" evidence="12">
    <location>
        <begin position="641"/>
        <end position="650"/>
    </location>
    <ligand>
        <name>Mo-bis(molybdopterin guanine dinucleotide)</name>
        <dbReference type="ChEBI" id="CHEBI:60539"/>
    </ligand>
</feature>
<evidence type="ECO:0000313" key="16">
    <source>
        <dbReference type="Proteomes" id="UP000003240"/>
    </source>
</evidence>
<feature type="binding site" evidence="12">
    <location>
        <position position="171"/>
    </location>
    <ligand>
        <name>Mo-bis(molybdopterin guanine dinucleotide)</name>
        <dbReference type="ChEBI" id="CHEBI:60539"/>
    </ligand>
</feature>
<dbReference type="STRING" id="1009370.ALO_16657"/>
<keyword evidence="2 12" id="KW-0813">Transport</keyword>
<evidence type="ECO:0000256" key="5">
    <source>
        <dbReference type="ARBA" id="ARBA00022723"/>
    </source>
</evidence>
<dbReference type="PANTHER" id="PTHR43105:SF11">
    <property type="entry name" value="PERIPLASMIC NITRATE REDUCTASE"/>
    <property type="match status" value="1"/>
</dbReference>
<dbReference type="Gene3D" id="2.40.40.20">
    <property type="match status" value="1"/>
</dbReference>
<feature type="binding site" evidence="12">
    <location>
        <begin position="476"/>
        <end position="477"/>
    </location>
    <ligand>
        <name>Mo-bis(molybdopterin guanine dinucleotide)</name>
        <dbReference type="ChEBI" id="CHEBI:60539"/>
    </ligand>
</feature>
<evidence type="ECO:0000256" key="7">
    <source>
        <dbReference type="ARBA" id="ARBA00022982"/>
    </source>
</evidence>
<dbReference type="InterPro" id="IPR006656">
    <property type="entry name" value="Mopterin_OxRdtase"/>
</dbReference>
<comment type="function">
    <text evidence="12">Catalytic subunit of the nitrate reductase complex NapAB. Receives electrons from NapB and catalyzes the reduction of nitrate to nitrite.</text>
</comment>
<dbReference type="EC" id="1.9.6.1" evidence="12"/>
<dbReference type="InterPro" id="IPR050123">
    <property type="entry name" value="Prok_molybdopt-oxidoreductase"/>
</dbReference>
<evidence type="ECO:0000256" key="13">
    <source>
        <dbReference type="SAM" id="SignalP"/>
    </source>
</evidence>
<comment type="subcellular location">
    <subcellularLocation>
        <location evidence="12">Secreted</location>
    </subcellularLocation>
    <text evidence="12">Membrane-associated.</text>
</comment>
<comment type="PTM">
    <text evidence="12">Predicted to be exported by the Tat system. The position of the signal peptide cleavage has not been experimentally proven.</text>
</comment>
<dbReference type="Gene3D" id="3.40.228.10">
    <property type="entry name" value="Dimethylsulfoxide Reductase, domain 2"/>
    <property type="match status" value="1"/>
</dbReference>
<evidence type="ECO:0000256" key="9">
    <source>
        <dbReference type="ARBA" id="ARBA00023004"/>
    </source>
</evidence>
<dbReference type="Proteomes" id="UP000003240">
    <property type="component" value="Unassembled WGS sequence"/>
</dbReference>
<dbReference type="AlphaFoldDB" id="F7NMK1"/>
<keyword evidence="6 12" id="KW-0732">Signal</keyword>
<dbReference type="GO" id="GO:0009055">
    <property type="term" value="F:electron transfer activity"/>
    <property type="evidence" value="ECO:0007669"/>
    <property type="project" value="UniProtKB-UniRule"/>
</dbReference>
<organism evidence="15 16">
    <name type="scientific">Acetonema longum DSM 6540</name>
    <dbReference type="NCBI Taxonomy" id="1009370"/>
    <lineage>
        <taxon>Bacteria</taxon>
        <taxon>Bacillati</taxon>
        <taxon>Bacillota</taxon>
        <taxon>Negativicutes</taxon>
        <taxon>Acetonemataceae</taxon>
        <taxon>Acetonema</taxon>
    </lineage>
</organism>
<dbReference type="FunFam" id="2.40.40.20:FF:000005">
    <property type="entry name" value="Periplasmic nitrate reductase"/>
    <property type="match status" value="1"/>
</dbReference>
<dbReference type="InterPro" id="IPR006657">
    <property type="entry name" value="MoPterin_dinucl-bd_dom"/>
</dbReference>
<evidence type="ECO:0000313" key="15">
    <source>
        <dbReference type="EMBL" id="EGO62741.1"/>
    </source>
</evidence>
<dbReference type="InterPro" id="IPR006963">
    <property type="entry name" value="Mopterin_OxRdtase_4Fe-4S_dom"/>
</dbReference>
<keyword evidence="3 12" id="KW-0004">4Fe-4S</keyword>
<evidence type="ECO:0000256" key="8">
    <source>
        <dbReference type="ARBA" id="ARBA00023002"/>
    </source>
</evidence>
<evidence type="ECO:0000256" key="3">
    <source>
        <dbReference type="ARBA" id="ARBA00022485"/>
    </source>
</evidence>
<dbReference type="GO" id="GO:0030151">
    <property type="term" value="F:molybdenum ion binding"/>
    <property type="evidence" value="ECO:0007669"/>
    <property type="project" value="InterPro"/>
</dbReference>
<dbReference type="Pfam" id="PF00384">
    <property type="entry name" value="Molybdopterin"/>
    <property type="match status" value="1"/>
</dbReference>
<dbReference type="PIRSF" id="PIRSF000144">
    <property type="entry name" value="CbbBc"/>
    <property type="match status" value="1"/>
</dbReference>
<feature type="binding site" evidence="12">
    <location>
        <position position="52"/>
    </location>
    <ligand>
        <name>[4Fe-4S] cluster</name>
        <dbReference type="ChEBI" id="CHEBI:49883"/>
    </ligand>
</feature>
<dbReference type="InterPro" id="IPR009010">
    <property type="entry name" value="Asp_de-COase-like_dom_sf"/>
</dbReference>
<dbReference type="EMBL" id="AFGF01000173">
    <property type="protein sequence ID" value="EGO62741.1"/>
    <property type="molecule type" value="Genomic_DNA"/>
</dbReference>
<dbReference type="GO" id="GO:0050140">
    <property type="term" value="F:nitrate reductase (cytochrome) activity"/>
    <property type="evidence" value="ECO:0007669"/>
    <property type="project" value="UniProtKB-EC"/>
</dbReference>
<dbReference type="PROSITE" id="PS51669">
    <property type="entry name" value="4FE4S_MOW_BIS_MGD"/>
    <property type="match status" value="1"/>
</dbReference>
<feature type="binding site" evidence="12">
    <location>
        <position position="744"/>
    </location>
    <ligand>
        <name>Mo-bis(molybdopterin guanine dinucleotide)</name>
        <dbReference type="ChEBI" id="CHEBI:60539"/>
    </ligand>
</feature>
<dbReference type="SUPFAM" id="SSF50692">
    <property type="entry name" value="ADC-like"/>
    <property type="match status" value="1"/>
</dbReference>
<dbReference type="GO" id="GO:0016020">
    <property type="term" value="C:membrane"/>
    <property type="evidence" value="ECO:0007669"/>
    <property type="project" value="TreeGrafter"/>
</dbReference>
<dbReference type="PANTHER" id="PTHR43105">
    <property type="entry name" value="RESPIRATORY NITRATE REDUCTASE"/>
    <property type="match status" value="1"/>
</dbReference>
<feature type="binding site" evidence="12">
    <location>
        <position position="727"/>
    </location>
    <ligand>
        <name>Mo-bis(molybdopterin guanine dinucleotide)</name>
        <dbReference type="ChEBI" id="CHEBI:60539"/>
    </ligand>
</feature>
<keyword evidence="11 12" id="KW-0534">Nitrate assimilation</keyword>
<dbReference type="InterPro" id="IPR006311">
    <property type="entry name" value="TAT_signal"/>
</dbReference>
<evidence type="ECO:0000256" key="10">
    <source>
        <dbReference type="ARBA" id="ARBA00023014"/>
    </source>
</evidence>
<feature type="binding site" evidence="12">
    <location>
        <position position="86"/>
    </location>
    <ligand>
        <name>Mo-bis(molybdopterin guanine dinucleotide)</name>
        <dbReference type="ChEBI" id="CHEBI:60539"/>
    </ligand>
</feature>
<evidence type="ECO:0000256" key="2">
    <source>
        <dbReference type="ARBA" id="ARBA00022448"/>
    </source>
</evidence>
<dbReference type="PROSITE" id="PS51257">
    <property type="entry name" value="PROKAR_LIPOPROTEIN"/>
    <property type="match status" value="1"/>
</dbReference>
<comment type="caution">
    <text evidence="15">The sequence shown here is derived from an EMBL/GenBank/DDBJ whole genome shotgun (WGS) entry which is preliminary data.</text>
</comment>
<dbReference type="CDD" id="cd02754">
    <property type="entry name" value="MopB_Nitrate-R-NapA-like"/>
    <property type="match status" value="1"/>
</dbReference>
<dbReference type="InterPro" id="IPR041957">
    <property type="entry name" value="CT_Nitrate-R-NapA-like"/>
</dbReference>
<sequence length="753" mass="83714">MKFSRRDFLKSIAVAAAMTGSGCSFDAGGGKMQGPTSQQDVEQWVKGVCRYCGTGCGVLSGVSKGKIVAVKGDPDCAVNKGKLCVKGILLPKIMDTEDRLLHPLIRKNGRLVRATWDEALDLVAAKFKEAISQYGPDSVAYYGSGQNYAEEAYLANKLFKGCIGTNNIDGNPRTCMASAVAGYTTTFGKDEPMGTYADIEQADVFFIIGANMAEAHPILYSRLVDRKNGNPDVKVIVVDPRRTRTADIADVLLQFVPGTDLALLNSMAYVIIEENLVDRDFVANHTNFMQGEKKISFDEFKSFIADYAPEKAAGICGLPAEQIRAVARLFAAKGRNTMSMWTMGLNQRIRGTWANNLVHNLHLLTGKICKPGNTPFSLTGQPSACGSIREVGALSHLLPAHRVVANAKHREEVARVWGVDPAKMSPKPGYHTIEMFRAAADGRLKALWVVCTNPGQSLPNLELYRQGMEKTFLVVSETYHPTRTSELADVVLPSALWMEKEGIYGNGERRTQHIAKAVEPPGEAKPDVWHLMEVAKRLGFEKFFAYKDTEEIWEEYRKLTVGTKMDLPPYSRLRKEHGLTWPVPDPDGPETYIRYAAPYDPFVKEGINFYGKPDGRAVIFARPQSNAQEMPDSEYPFFFSTGRILEHWHTATMTMNVPEIKRAMPEMYVELNADDAAQIGVKDNDYVHITSRRGQCRLKAKIDGRGQPRPGMAWAPFHDTEISRMINFVTIDAFDDISKQPEYKICAVKIERA</sequence>
<keyword evidence="9 12" id="KW-0408">Iron</keyword>
<accession>F7NMK1</accession>
<dbReference type="PROSITE" id="PS51318">
    <property type="entry name" value="TAT"/>
    <property type="match status" value="1"/>
</dbReference>
<dbReference type="SMART" id="SM00926">
    <property type="entry name" value="Molybdop_Fe4S4"/>
    <property type="match status" value="1"/>
</dbReference>
<feature type="domain" description="4Fe-4S Mo/W bis-MGD-type" evidence="14">
    <location>
        <begin position="42"/>
        <end position="98"/>
    </location>
</feature>
<feature type="binding site" evidence="12">
    <location>
        <position position="343"/>
    </location>
    <ligand>
        <name>Mo-bis(molybdopterin guanine dinucleotide)</name>
        <dbReference type="ChEBI" id="CHEBI:60539"/>
    </ligand>
</feature>
<dbReference type="GO" id="GO:0043546">
    <property type="term" value="F:molybdopterin cofactor binding"/>
    <property type="evidence" value="ECO:0007669"/>
    <property type="project" value="InterPro"/>
</dbReference>
<evidence type="ECO:0000259" key="14">
    <source>
        <dbReference type="PROSITE" id="PS51669"/>
    </source>
</evidence>
<feature type="binding site" evidence="12">
    <location>
        <position position="347"/>
    </location>
    <ligand>
        <name>Mo-bis(molybdopterin guanine dinucleotide)</name>
        <dbReference type="ChEBI" id="CHEBI:60539"/>
    </ligand>
</feature>
<keyword evidence="7 12" id="KW-0249">Electron transport</keyword>
<evidence type="ECO:0000256" key="4">
    <source>
        <dbReference type="ARBA" id="ARBA00022505"/>
    </source>
</evidence>
<comment type="caution">
    <text evidence="12">Lacks conserved residue(s) required for the propagation of feature annotation.</text>
</comment>
<protein>
    <recommendedName>
        <fullName evidence="12">Nitrate reductase</fullName>
        <ecNumber evidence="12">1.9.6.1</ecNumber>
    </recommendedName>
</protein>
<feature type="signal peptide" evidence="13">
    <location>
        <begin position="1"/>
        <end position="26"/>
    </location>
</feature>
<dbReference type="HAMAP" id="MF_01630">
    <property type="entry name" value="Nitrate_reduct_NapA"/>
    <property type="match status" value="1"/>
</dbReference>
<evidence type="ECO:0000256" key="11">
    <source>
        <dbReference type="ARBA" id="ARBA00023063"/>
    </source>
</evidence>
<keyword evidence="5 12" id="KW-0479">Metal-binding</keyword>
<dbReference type="GO" id="GO:0005506">
    <property type="term" value="F:iron ion binding"/>
    <property type="evidence" value="ECO:0007669"/>
    <property type="project" value="UniProtKB-UniRule"/>
</dbReference>
<dbReference type="eggNOG" id="COG0243">
    <property type="taxonomic scope" value="Bacteria"/>
</dbReference>
<dbReference type="Pfam" id="PF01568">
    <property type="entry name" value="Molydop_binding"/>
    <property type="match status" value="1"/>
</dbReference>
<dbReference type="GO" id="GO:0042128">
    <property type="term" value="P:nitrate assimilation"/>
    <property type="evidence" value="ECO:0007669"/>
    <property type="project" value="UniProtKB-UniRule"/>
</dbReference>
<evidence type="ECO:0000256" key="12">
    <source>
        <dbReference type="HAMAP-Rule" id="MF_01630"/>
    </source>
</evidence>
<feature type="binding site" evidence="12">
    <location>
        <position position="146"/>
    </location>
    <ligand>
        <name>Mo-bis(molybdopterin guanine dinucleotide)</name>
        <dbReference type="ChEBI" id="CHEBI:60539"/>
    </ligand>
</feature>
<dbReference type="GO" id="GO:0006777">
    <property type="term" value="P:Mo-molybdopterin cofactor biosynthetic process"/>
    <property type="evidence" value="ECO:0007669"/>
    <property type="project" value="UniProtKB-UniRule"/>
</dbReference>
<comment type="cofactor">
    <cofactor evidence="12">
        <name>Mo-bis(molybdopterin guanine dinucleotide)</name>
        <dbReference type="ChEBI" id="CHEBI:60539"/>
    </cofactor>
    <text evidence="12">Binds 1 molybdenum-bis(molybdopterin guanine dinucleotide) (Mo-bis-MGD) cofactor per subunit.</text>
</comment>
<keyword evidence="10 12" id="KW-0411">Iron-sulfur</keyword>
<feature type="binding site" evidence="12">
    <location>
        <position position="56"/>
    </location>
    <ligand>
        <name>[4Fe-4S] cluster</name>
        <dbReference type="ChEBI" id="CHEBI:49883"/>
    </ligand>
</feature>
<dbReference type="Gene3D" id="2.20.25.90">
    <property type="entry name" value="ADC-like domains"/>
    <property type="match status" value="1"/>
</dbReference>
<dbReference type="Pfam" id="PF04879">
    <property type="entry name" value="Molybdop_Fe4S4"/>
    <property type="match status" value="1"/>
</dbReference>
<dbReference type="RefSeq" id="WP_004097773.1">
    <property type="nucleotide sequence ID" value="NZ_AFGF01000173.1"/>
</dbReference>
<dbReference type="GO" id="GO:0005576">
    <property type="term" value="C:extracellular region"/>
    <property type="evidence" value="ECO:0007669"/>
    <property type="project" value="UniProtKB-SubCell"/>
</dbReference>
<gene>
    <name evidence="12" type="primary">napA</name>
    <name evidence="15" type="ORF">ALO_16657</name>
</gene>
<dbReference type="GO" id="GO:0051539">
    <property type="term" value="F:4 iron, 4 sulfur cluster binding"/>
    <property type="evidence" value="ECO:0007669"/>
    <property type="project" value="UniProtKB-KW"/>
</dbReference>